<dbReference type="GO" id="GO:0005886">
    <property type="term" value="C:plasma membrane"/>
    <property type="evidence" value="ECO:0007669"/>
    <property type="project" value="UniProtKB-SubCell"/>
</dbReference>
<dbReference type="PROSITE" id="PS51108">
    <property type="entry name" value="PTS_EIID"/>
    <property type="match status" value="1"/>
</dbReference>
<comment type="caution">
    <text evidence="11">The sequence shown here is derived from an EMBL/GenBank/DDBJ whole genome shotgun (WGS) entry which is preliminary data.</text>
</comment>
<reference evidence="11 12" key="1">
    <citation type="submission" date="2015-01" db="EMBL/GenBank/DDBJ databases">
        <title>Comparative genomics of the lactic acid bacteria isolated from the honey bee gut.</title>
        <authorList>
            <person name="Ellegaard K.M."/>
            <person name="Tamarit D."/>
            <person name="Javelind E."/>
            <person name="Olofsson T."/>
            <person name="Andersson S.G."/>
            <person name="Vasquez A."/>
        </authorList>
    </citation>
    <scope>NUCLEOTIDE SEQUENCE [LARGE SCALE GENOMIC DNA]</scope>
    <source>
        <strain evidence="11 12">Bin4</strain>
    </source>
</reference>
<dbReference type="EMBL" id="JXJQ01000010">
    <property type="protein sequence ID" value="KJY60773.1"/>
    <property type="molecule type" value="Genomic_DNA"/>
</dbReference>
<dbReference type="Proteomes" id="UP000033558">
    <property type="component" value="Unassembled WGS sequence"/>
</dbReference>
<dbReference type="AlphaFoldDB" id="A0A0F4LR21"/>
<dbReference type="HOGENOM" id="CLU_060742_0_1_9"/>
<dbReference type="InterPro" id="IPR050303">
    <property type="entry name" value="GatZ_KbaZ_carbometab"/>
</dbReference>
<feature type="transmembrane region" description="Helical" evidence="10">
    <location>
        <begin position="250"/>
        <end position="271"/>
    </location>
</feature>
<dbReference type="PATRIC" id="fig|1218492.5.peg.1517"/>
<evidence type="ECO:0000256" key="6">
    <source>
        <dbReference type="ARBA" id="ARBA00022692"/>
    </source>
</evidence>
<keyword evidence="3" id="KW-1003">Cell membrane</keyword>
<evidence type="ECO:0000313" key="12">
    <source>
        <dbReference type="Proteomes" id="UP000033558"/>
    </source>
</evidence>
<sequence>MSATADTDNSELTGTDTSVARIPQPDPITNKDLMKSWFGWWWANEVSHTFDRMLAPAFCFGLIPTLQKLYKDHDELAKAFQRHLLFFNTQATWGGGTLTGITISLEEARAKALANGEEPISEDMINNTKVGLMGPLAGIGDSIDSGTLQYIFIAIFLPFAKQGSFLGALLPFICFAGLTFTYGYYFTKMGYALGRSAAKEIMAGGRMAGIIDGLGVLGLYMMGILAGQYINIKSYLKFSISGKVFDINAILNQILPGLLPLLAVVLLYWYFQKQGLKITRGLIYLTLVLIVLSAFYII</sequence>
<keyword evidence="2" id="KW-0813">Transport</keyword>
<evidence type="ECO:0000256" key="1">
    <source>
        <dbReference type="ARBA" id="ARBA00004651"/>
    </source>
</evidence>
<keyword evidence="12" id="KW-1185">Reference proteome</keyword>
<keyword evidence="4" id="KW-0762">Sugar transport</keyword>
<keyword evidence="7 10" id="KW-1133">Transmembrane helix</keyword>
<evidence type="ECO:0000256" key="7">
    <source>
        <dbReference type="ARBA" id="ARBA00022989"/>
    </source>
</evidence>
<keyword evidence="8 10" id="KW-0472">Membrane</keyword>
<comment type="subcellular location">
    <subcellularLocation>
        <location evidence="1">Cell membrane</location>
        <topology evidence="1">Multi-pass membrane protein</topology>
    </subcellularLocation>
</comment>
<evidence type="ECO:0000256" key="4">
    <source>
        <dbReference type="ARBA" id="ARBA00022597"/>
    </source>
</evidence>
<dbReference type="PANTHER" id="PTHR32502:SF5">
    <property type="entry name" value="N-ACETYLGALACTOSAMINE PERMEASE IID COMPONENT-RELATED"/>
    <property type="match status" value="1"/>
</dbReference>
<dbReference type="PANTHER" id="PTHR32502">
    <property type="entry name" value="N-ACETYLGALACTOSAMINE PERMEASE II COMPONENT-RELATED"/>
    <property type="match status" value="1"/>
</dbReference>
<dbReference type="Pfam" id="PF03613">
    <property type="entry name" value="EIID-AGA"/>
    <property type="match status" value="1"/>
</dbReference>
<dbReference type="RefSeq" id="WP_084616713.1">
    <property type="nucleotide sequence ID" value="NZ_JAMBJK010000002.1"/>
</dbReference>
<protein>
    <submittedName>
        <fullName evidence="11">PTS Man IID</fullName>
    </submittedName>
</protein>
<evidence type="ECO:0000256" key="8">
    <source>
        <dbReference type="ARBA" id="ARBA00023136"/>
    </source>
</evidence>
<evidence type="ECO:0000256" key="9">
    <source>
        <dbReference type="SAM" id="MobiDB-lite"/>
    </source>
</evidence>
<dbReference type="STRING" id="1218492.JG30_14630"/>
<evidence type="ECO:0000256" key="5">
    <source>
        <dbReference type="ARBA" id="ARBA00022683"/>
    </source>
</evidence>
<keyword evidence="5" id="KW-0598">Phosphotransferase system</keyword>
<gene>
    <name evidence="11" type="ORF">JG30_14630</name>
</gene>
<dbReference type="OrthoDB" id="9795582at2"/>
<feature type="transmembrane region" description="Helical" evidence="10">
    <location>
        <begin position="165"/>
        <end position="186"/>
    </location>
</feature>
<evidence type="ECO:0000256" key="3">
    <source>
        <dbReference type="ARBA" id="ARBA00022475"/>
    </source>
</evidence>
<name>A0A0F4LR21_9LACO</name>
<feature type="compositionally biased region" description="Polar residues" evidence="9">
    <location>
        <begin position="1"/>
        <end position="18"/>
    </location>
</feature>
<evidence type="ECO:0000256" key="10">
    <source>
        <dbReference type="SAM" id="Phobius"/>
    </source>
</evidence>
<organism evidence="11 12">
    <name type="scientific">Bombilactobacillus mellifer</name>
    <dbReference type="NCBI Taxonomy" id="1218492"/>
    <lineage>
        <taxon>Bacteria</taxon>
        <taxon>Bacillati</taxon>
        <taxon>Bacillota</taxon>
        <taxon>Bacilli</taxon>
        <taxon>Lactobacillales</taxon>
        <taxon>Lactobacillaceae</taxon>
        <taxon>Bombilactobacillus</taxon>
    </lineage>
</organism>
<evidence type="ECO:0000313" key="11">
    <source>
        <dbReference type="EMBL" id="KJY60773.1"/>
    </source>
</evidence>
<feature type="region of interest" description="Disordered" evidence="9">
    <location>
        <begin position="1"/>
        <end position="25"/>
    </location>
</feature>
<dbReference type="GO" id="GO:0009401">
    <property type="term" value="P:phosphoenolpyruvate-dependent sugar phosphotransferase system"/>
    <property type="evidence" value="ECO:0007669"/>
    <property type="project" value="UniProtKB-KW"/>
</dbReference>
<accession>A0A0F4LR21</accession>
<dbReference type="InterPro" id="IPR004704">
    <property type="entry name" value="PTS_IID_man"/>
</dbReference>
<feature type="transmembrane region" description="Helical" evidence="10">
    <location>
        <begin position="207"/>
        <end position="230"/>
    </location>
</feature>
<keyword evidence="6 10" id="KW-0812">Transmembrane</keyword>
<proteinExistence type="predicted"/>
<evidence type="ECO:0000256" key="2">
    <source>
        <dbReference type="ARBA" id="ARBA00022448"/>
    </source>
</evidence>
<feature type="transmembrane region" description="Helical" evidence="10">
    <location>
        <begin position="278"/>
        <end position="297"/>
    </location>
</feature>